<protein>
    <submittedName>
        <fullName evidence="1">Uncharacterized protein</fullName>
    </submittedName>
</protein>
<organism evidence="1 2">
    <name type="scientific">Laodelphax striatellus</name>
    <name type="common">Small brown planthopper</name>
    <name type="synonym">Delphax striatella</name>
    <dbReference type="NCBI Taxonomy" id="195883"/>
    <lineage>
        <taxon>Eukaryota</taxon>
        <taxon>Metazoa</taxon>
        <taxon>Ecdysozoa</taxon>
        <taxon>Arthropoda</taxon>
        <taxon>Hexapoda</taxon>
        <taxon>Insecta</taxon>
        <taxon>Pterygota</taxon>
        <taxon>Neoptera</taxon>
        <taxon>Paraneoptera</taxon>
        <taxon>Hemiptera</taxon>
        <taxon>Auchenorrhyncha</taxon>
        <taxon>Fulgoroidea</taxon>
        <taxon>Delphacidae</taxon>
        <taxon>Criomorphinae</taxon>
        <taxon>Laodelphax</taxon>
    </lineage>
</organism>
<accession>A0A482WGY0</accession>
<proteinExistence type="predicted"/>
<dbReference type="InParanoid" id="A0A482WGY0"/>
<dbReference type="EMBL" id="QKKF02036007">
    <property type="protein sequence ID" value="RZF32757.1"/>
    <property type="molecule type" value="Genomic_DNA"/>
</dbReference>
<sequence length="134" mass="15162">MPKPASDASVVICLQSVAQKLCWSVATETDPLGFSAGELLLSGVLEMATGMVIEEAWNVGYLHTNTNYYHTVSHIFLKSPFFMKYVKMIPYVRMWQELCYVDEGNFETRPLKGLVAQHYSSDRESFVVEKGSRN</sequence>
<name>A0A482WGY0_LAOST</name>
<dbReference type="AlphaFoldDB" id="A0A482WGY0"/>
<keyword evidence="2" id="KW-1185">Reference proteome</keyword>
<reference evidence="1 2" key="1">
    <citation type="journal article" date="2017" name="Gigascience">
        <title>Genome sequence of the small brown planthopper, Laodelphax striatellus.</title>
        <authorList>
            <person name="Zhu J."/>
            <person name="Jiang F."/>
            <person name="Wang X."/>
            <person name="Yang P."/>
            <person name="Bao Y."/>
            <person name="Zhao W."/>
            <person name="Wang W."/>
            <person name="Lu H."/>
            <person name="Wang Q."/>
            <person name="Cui N."/>
            <person name="Li J."/>
            <person name="Chen X."/>
            <person name="Luo L."/>
            <person name="Yu J."/>
            <person name="Kang L."/>
            <person name="Cui F."/>
        </authorList>
    </citation>
    <scope>NUCLEOTIDE SEQUENCE [LARGE SCALE GENOMIC DNA]</scope>
    <source>
        <strain evidence="1">Lst14</strain>
    </source>
</reference>
<comment type="caution">
    <text evidence="1">The sequence shown here is derived from an EMBL/GenBank/DDBJ whole genome shotgun (WGS) entry which is preliminary data.</text>
</comment>
<evidence type="ECO:0000313" key="1">
    <source>
        <dbReference type="EMBL" id="RZF32757.1"/>
    </source>
</evidence>
<evidence type="ECO:0000313" key="2">
    <source>
        <dbReference type="Proteomes" id="UP000291343"/>
    </source>
</evidence>
<dbReference type="Proteomes" id="UP000291343">
    <property type="component" value="Unassembled WGS sequence"/>
</dbReference>
<gene>
    <name evidence="1" type="ORF">LSTR_LSTR009866</name>
</gene>